<name>A0ABP0U052_9BRYO</name>
<feature type="domain" description="DUF7875" evidence="1">
    <location>
        <begin position="1"/>
        <end position="73"/>
    </location>
</feature>
<gene>
    <name evidence="2" type="ORF">CSSPTR1EN2_LOCUS9648</name>
</gene>
<keyword evidence="3" id="KW-1185">Reference proteome</keyword>
<accession>A0ABP0U052</accession>
<dbReference type="PANTHER" id="PTHR36331">
    <property type="entry name" value="40S RIBOSOMAL PROTEIN"/>
    <property type="match status" value="1"/>
</dbReference>
<reference evidence="2" key="1">
    <citation type="submission" date="2024-02" db="EMBL/GenBank/DDBJ databases">
        <authorList>
            <consortium name="ELIXIR-Norway"/>
            <consortium name="Elixir Norway"/>
        </authorList>
    </citation>
    <scope>NUCLEOTIDE SEQUENCE</scope>
</reference>
<organism evidence="2 3">
    <name type="scientific">Sphagnum troendelagicum</name>
    <dbReference type="NCBI Taxonomy" id="128251"/>
    <lineage>
        <taxon>Eukaryota</taxon>
        <taxon>Viridiplantae</taxon>
        <taxon>Streptophyta</taxon>
        <taxon>Embryophyta</taxon>
        <taxon>Bryophyta</taxon>
        <taxon>Sphagnophytina</taxon>
        <taxon>Sphagnopsida</taxon>
        <taxon>Sphagnales</taxon>
        <taxon>Sphagnaceae</taxon>
        <taxon>Sphagnum</taxon>
    </lineage>
</organism>
<dbReference type="EMBL" id="OZ019909">
    <property type="protein sequence ID" value="CAK9209359.1"/>
    <property type="molecule type" value="Genomic_DNA"/>
</dbReference>
<protein>
    <recommendedName>
        <fullName evidence="1">DUF7875 domain-containing protein</fullName>
    </recommendedName>
</protein>
<dbReference type="Pfam" id="PF25285">
    <property type="entry name" value="DUF7875"/>
    <property type="match status" value="1"/>
</dbReference>
<dbReference type="InterPro" id="IPR057197">
    <property type="entry name" value="DUF7875"/>
</dbReference>
<evidence type="ECO:0000313" key="2">
    <source>
        <dbReference type="EMBL" id="CAK9209359.1"/>
    </source>
</evidence>
<evidence type="ECO:0000313" key="3">
    <source>
        <dbReference type="Proteomes" id="UP001497512"/>
    </source>
</evidence>
<evidence type="ECO:0000259" key="1">
    <source>
        <dbReference type="Pfam" id="PF25285"/>
    </source>
</evidence>
<dbReference type="Proteomes" id="UP001497512">
    <property type="component" value="Chromosome 17"/>
</dbReference>
<sequence length="88" mass="9324">MALREALGASSGELMREDAITVGRMTRIFATVGGVGGALLFRPICSIYYGPRITGPRVFRWQICGAVCAAAAMPRLLGCGNPHLSLKT</sequence>
<dbReference type="PANTHER" id="PTHR36331:SF1">
    <property type="entry name" value="40S RIBOSOMAL PROTEIN"/>
    <property type="match status" value="1"/>
</dbReference>
<proteinExistence type="predicted"/>